<feature type="non-terminal residue" evidence="2">
    <location>
        <position position="1"/>
    </location>
</feature>
<keyword evidence="1" id="KW-0732">Signal</keyword>
<proteinExistence type="evidence at transcript level"/>
<name>L7MJ30_RHIPC</name>
<reference evidence="2" key="2">
    <citation type="journal article" date="2015" name="J. Proteomics">
        <title>Sexual differences in the sialomes of the zebra tick, Rhipicephalus pulchellus.</title>
        <authorList>
            <person name="Tan A.W."/>
            <person name="Francischetti I.M."/>
            <person name="Slovak M."/>
            <person name="Kini R.M."/>
            <person name="Ribeiro J.M."/>
        </authorList>
    </citation>
    <scope>NUCLEOTIDE SEQUENCE</scope>
    <source>
        <tissue evidence="2">Salivary gland</tissue>
    </source>
</reference>
<dbReference type="EMBL" id="GACK01001860">
    <property type="protein sequence ID" value="JAA63174.1"/>
    <property type="molecule type" value="mRNA"/>
</dbReference>
<sequence length="162" mass="18224">QLIGALTRFEDIAKAAVFVLLVCSVNALHTPELDNTYEIFYFDFKVFVAEHLQASSTAIDILTSQDSSRVFELCVLHAPKSQKSLSGSLDDNSPIVVYVHHEQMTDSPLVCGQLLSSRDVTLLLHVTEKPPPRYRNRNCCFMVAVLKIYAMHSQALRHSLYL</sequence>
<dbReference type="AlphaFoldDB" id="L7MJ30"/>
<evidence type="ECO:0000313" key="2">
    <source>
        <dbReference type="EMBL" id="JAA63174.1"/>
    </source>
</evidence>
<reference evidence="2" key="1">
    <citation type="submission" date="2012-11" db="EMBL/GenBank/DDBJ databases">
        <authorList>
            <person name="Lucero-Rivera Y.E."/>
            <person name="Tovar-Ramirez D."/>
        </authorList>
    </citation>
    <scope>NUCLEOTIDE SEQUENCE</scope>
    <source>
        <tissue evidence="2">Salivary gland</tissue>
    </source>
</reference>
<feature type="signal peptide" evidence="1">
    <location>
        <begin position="1"/>
        <end position="27"/>
    </location>
</feature>
<evidence type="ECO:0008006" key="3">
    <source>
        <dbReference type="Google" id="ProtNLM"/>
    </source>
</evidence>
<accession>L7MJ30</accession>
<evidence type="ECO:0000256" key="1">
    <source>
        <dbReference type="SAM" id="SignalP"/>
    </source>
</evidence>
<organism evidence="2">
    <name type="scientific">Rhipicephalus pulchellus</name>
    <name type="common">Yellow backed tick</name>
    <name type="synonym">Dermacentor pulchellus</name>
    <dbReference type="NCBI Taxonomy" id="72859"/>
    <lineage>
        <taxon>Eukaryota</taxon>
        <taxon>Metazoa</taxon>
        <taxon>Ecdysozoa</taxon>
        <taxon>Arthropoda</taxon>
        <taxon>Chelicerata</taxon>
        <taxon>Arachnida</taxon>
        <taxon>Acari</taxon>
        <taxon>Parasitiformes</taxon>
        <taxon>Ixodida</taxon>
        <taxon>Ixodoidea</taxon>
        <taxon>Ixodidae</taxon>
        <taxon>Rhipicephalinae</taxon>
        <taxon>Rhipicephalus</taxon>
        <taxon>Rhipicephalus</taxon>
    </lineage>
</organism>
<protein>
    <recommendedName>
        <fullName evidence="3">Secreted peptide</fullName>
    </recommendedName>
</protein>
<feature type="chain" id="PRO_5003982054" description="Secreted peptide" evidence="1">
    <location>
        <begin position="28"/>
        <end position="162"/>
    </location>
</feature>